<dbReference type="EMBL" id="DUZY01000002">
    <property type="protein sequence ID" value="DAD26729.1"/>
    <property type="molecule type" value="Genomic_DNA"/>
</dbReference>
<proteinExistence type="predicted"/>
<dbReference type="Proteomes" id="UP000607653">
    <property type="component" value="Unassembled WGS sequence"/>
</dbReference>
<organism evidence="1 2">
    <name type="scientific">Nelumbo nucifera</name>
    <name type="common">Sacred lotus</name>
    <dbReference type="NCBI Taxonomy" id="4432"/>
    <lineage>
        <taxon>Eukaryota</taxon>
        <taxon>Viridiplantae</taxon>
        <taxon>Streptophyta</taxon>
        <taxon>Embryophyta</taxon>
        <taxon>Tracheophyta</taxon>
        <taxon>Spermatophyta</taxon>
        <taxon>Magnoliopsida</taxon>
        <taxon>Proteales</taxon>
        <taxon>Nelumbonaceae</taxon>
        <taxon>Nelumbo</taxon>
    </lineage>
</organism>
<name>A0A822Y5X4_NELNU</name>
<dbReference type="PANTHER" id="PTHR47873:SF1">
    <property type="entry name" value="ARM REPEAT SUPERFAMILY PROTEIN"/>
    <property type="match status" value="1"/>
</dbReference>
<sequence length="135" mass="13627">MNGVVGFLKDPAGAKPATKVLLASCLAECNRHVAVEVGAFAEVELEGSAAERALAALEFLCTVLGGAVELRAHTLAIPMLVEMDQMVMKMAGRGKEHGISVMAVIFGGGGSAGGGWLSNGASIAGRVQGASNTCN</sequence>
<dbReference type="PANTHER" id="PTHR47873">
    <property type="entry name" value="ARM REPEAT SUPERFAMILY PROTEIN"/>
    <property type="match status" value="1"/>
</dbReference>
<protein>
    <submittedName>
        <fullName evidence="1">Uncharacterized protein</fullName>
    </submittedName>
</protein>
<reference evidence="1 2" key="1">
    <citation type="journal article" date="2020" name="Mol. Biol. Evol.">
        <title>Distinct Expression and Methylation Patterns for Genes with Different Fates following a Single Whole-Genome Duplication in Flowering Plants.</title>
        <authorList>
            <person name="Shi T."/>
            <person name="Rahmani R.S."/>
            <person name="Gugger P.F."/>
            <person name="Wang M."/>
            <person name="Li H."/>
            <person name="Zhang Y."/>
            <person name="Li Z."/>
            <person name="Wang Q."/>
            <person name="Van de Peer Y."/>
            <person name="Marchal K."/>
            <person name="Chen J."/>
        </authorList>
    </citation>
    <scope>NUCLEOTIDE SEQUENCE [LARGE SCALE GENOMIC DNA]</scope>
    <source>
        <tissue evidence="1">Leaf</tissue>
    </source>
</reference>
<comment type="caution">
    <text evidence="1">The sequence shown here is derived from an EMBL/GenBank/DDBJ whole genome shotgun (WGS) entry which is preliminary data.</text>
</comment>
<evidence type="ECO:0000313" key="1">
    <source>
        <dbReference type="EMBL" id="DAD26729.1"/>
    </source>
</evidence>
<keyword evidence="2" id="KW-1185">Reference proteome</keyword>
<evidence type="ECO:0000313" key="2">
    <source>
        <dbReference type="Proteomes" id="UP000607653"/>
    </source>
</evidence>
<dbReference type="AlphaFoldDB" id="A0A822Y5X4"/>
<gene>
    <name evidence="1" type="ORF">HUJ06_028197</name>
</gene>
<accession>A0A822Y5X4</accession>